<keyword evidence="6" id="KW-0720">Serine protease</keyword>
<dbReference type="Gene3D" id="2.40.10.120">
    <property type="match status" value="1"/>
</dbReference>
<feature type="active site" description="Charge relay system" evidence="7">
    <location>
        <position position="243"/>
    </location>
</feature>
<evidence type="ECO:0000256" key="3">
    <source>
        <dbReference type="ARBA" id="ARBA00022729"/>
    </source>
</evidence>
<keyword evidence="5" id="KW-0378">Hydrolase</keyword>
<feature type="binding site" evidence="8">
    <location>
        <begin position="241"/>
        <end position="243"/>
    </location>
    <ligand>
        <name>substrate</name>
    </ligand>
</feature>
<dbReference type="EMBL" id="CP000115">
    <property type="protein sequence ID" value="ABA04652.1"/>
    <property type="molecule type" value="Genomic_DNA"/>
</dbReference>
<dbReference type="GO" id="GO:0006508">
    <property type="term" value="P:proteolysis"/>
    <property type="evidence" value="ECO:0007669"/>
    <property type="project" value="UniProtKB-KW"/>
</dbReference>
<feature type="active site" description="Charge relay system" evidence="7">
    <location>
        <position position="137"/>
    </location>
</feature>
<keyword evidence="2" id="KW-0645">Protease</keyword>
<dbReference type="SMART" id="SM00228">
    <property type="entry name" value="PDZ"/>
    <property type="match status" value="2"/>
</dbReference>
<dbReference type="InterPro" id="IPR009003">
    <property type="entry name" value="Peptidase_S1_PA"/>
</dbReference>
<dbReference type="Pfam" id="PF13365">
    <property type="entry name" value="Trypsin_2"/>
    <property type="match status" value="1"/>
</dbReference>
<dbReference type="PROSITE" id="PS50106">
    <property type="entry name" value="PDZ"/>
    <property type="match status" value="2"/>
</dbReference>
<dbReference type="PANTHER" id="PTHR22939">
    <property type="entry name" value="SERINE PROTEASE FAMILY S1C HTRA-RELATED"/>
    <property type="match status" value="1"/>
</dbReference>
<keyword evidence="11" id="KW-1185">Reference proteome</keyword>
<dbReference type="PANTHER" id="PTHR22939:SF129">
    <property type="entry name" value="SERINE PROTEASE HTRA2, MITOCHONDRIAL"/>
    <property type="match status" value="1"/>
</dbReference>
<dbReference type="AlphaFoldDB" id="Q3SST9"/>
<dbReference type="GO" id="GO:0004252">
    <property type="term" value="F:serine-type endopeptidase activity"/>
    <property type="evidence" value="ECO:0007669"/>
    <property type="project" value="InterPro"/>
</dbReference>
<feature type="active site" description="Charge relay system" evidence="7">
    <location>
        <position position="167"/>
    </location>
</feature>
<evidence type="ECO:0000313" key="11">
    <source>
        <dbReference type="Proteomes" id="UP000002531"/>
    </source>
</evidence>
<organism evidence="10 11">
    <name type="scientific">Nitrobacter winogradskyi (strain ATCC 25391 / DSM 10237 / CIP 104748 / NCIMB 11846 / Nb-255)</name>
    <dbReference type="NCBI Taxonomy" id="323098"/>
    <lineage>
        <taxon>Bacteria</taxon>
        <taxon>Pseudomonadati</taxon>
        <taxon>Pseudomonadota</taxon>
        <taxon>Alphaproteobacteria</taxon>
        <taxon>Hyphomicrobiales</taxon>
        <taxon>Nitrobacteraceae</taxon>
        <taxon>Nitrobacter</taxon>
    </lineage>
</organism>
<dbReference type="Pfam" id="PF13180">
    <property type="entry name" value="PDZ_2"/>
    <property type="match status" value="2"/>
</dbReference>
<keyword evidence="4" id="KW-0677">Repeat</keyword>
<feature type="binding site" evidence="8">
    <location>
        <position position="167"/>
    </location>
    <ligand>
        <name>substrate</name>
    </ligand>
</feature>
<feature type="domain" description="PDZ" evidence="9">
    <location>
        <begin position="281"/>
        <end position="379"/>
    </location>
</feature>
<dbReference type="KEGG" id="nwi:Nwi_1391"/>
<evidence type="ECO:0000256" key="7">
    <source>
        <dbReference type="PIRSR" id="PIRSR611782-1"/>
    </source>
</evidence>
<gene>
    <name evidence="10" type="ordered locus">Nwi_1391</name>
</gene>
<proteinExistence type="inferred from homology"/>
<evidence type="ECO:0000259" key="9">
    <source>
        <dbReference type="PROSITE" id="PS50106"/>
    </source>
</evidence>
<dbReference type="SUPFAM" id="SSF50156">
    <property type="entry name" value="PDZ domain-like"/>
    <property type="match status" value="2"/>
</dbReference>
<reference evidence="10 11" key="1">
    <citation type="journal article" date="2006" name="Appl. Environ. Microbiol.">
        <title>Genome sequence of the chemolithoautotrophic nitrite-oxidizing bacterium Nitrobacter winogradskyi Nb-255.</title>
        <authorList>
            <person name="Starkenburg S.R."/>
            <person name="Chain P.S."/>
            <person name="Sayavedra-Soto L.A."/>
            <person name="Hauser L."/>
            <person name="Land M.L."/>
            <person name="Larimer F.W."/>
            <person name="Malfatti S.A."/>
            <person name="Klotz M.G."/>
            <person name="Bottomley P.J."/>
            <person name="Arp D.J."/>
            <person name="Hickey W.J."/>
        </authorList>
    </citation>
    <scope>NUCLEOTIDE SEQUENCE [LARGE SCALE GENOMIC DNA]</scope>
    <source>
        <strain evidence="11">ATCC 25391 / DSM 10237 / CIP 104748 / NCIMB 11846 / Nb-255</strain>
    </source>
</reference>
<evidence type="ECO:0000256" key="2">
    <source>
        <dbReference type="ARBA" id="ARBA00022670"/>
    </source>
</evidence>
<dbReference type="Gene3D" id="2.30.42.10">
    <property type="match status" value="2"/>
</dbReference>
<dbReference type="InterPro" id="IPR001940">
    <property type="entry name" value="Peptidase_S1C"/>
</dbReference>
<evidence type="ECO:0000313" key="10">
    <source>
        <dbReference type="EMBL" id="ABA04652.1"/>
    </source>
</evidence>
<feature type="domain" description="PDZ" evidence="9">
    <location>
        <begin position="412"/>
        <end position="477"/>
    </location>
</feature>
<comment type="similarity">
    <text evidence="1">Belongs to the peptidase S1C family.</text>
</comment>
<dbReference type="InterPro" id="IPR036034">
    <property type="entry name" value="PDZ_sf"/>
</dbReference>
<evidence type="ECO:0000256" key="4">
    <source>
        <dbReference type="ARBA" id="ARBA00022737"/>
    </source>
</evidence>
<accession>Q3SST9</accession>
<protein>
    <submittedName>
        <fullName evidence="10">Peptidase S1C, Do</fullName>
    </submittedName>
</protein>
<name>Q3SST9_NITWN</name>
<dbReference type="NCBIfam" id="TIGR02037">
    <property type="entry name" value="degP_htrA_DO"/>
    <property type="match status" value="1"/>
</dbReference>
<dbReference type="GO" id="GO:0042597">
    <property type="term" value="C:periplasmic space"/>
    <property type="evidence" value="ECO:0007669"/>
    <property type="project" value="UniProtKB-SubCell"/>
</dbReference>
<dbReference type="PRINTS" id="PR00834">
    <property type="entry name" value="PROTEASES2C"/>
</dbReference>
<evidence type="ECO:0000256" key="8">
    <source>
        <dbReference type="PIRSR" id="PIRSR611782-2"/>
    </source>
</evidence>
<dbReference type="SUPFAM" id="SSF50494">
    <property type="entry name" value="Trypsin-like serine proteases"/>
    <property type="match status" value="1"/>
</dbReference>
<dbReference type="Proteomes" id="UP000002531">
    <property type="component" value="Chromosome"/>
</dbReference>
<evidence type="ECO:0000256" key="6">
    <source>
        <dbReference type="ARBA" id="ARBA00022825"/>
    </source>
</evidence>
<dbReference type="InterPro" id="IPR011782">
    <property type="entry name" value="Pept_S1C_Do"/>
</dbReference>
<keyword evidence="3" id="KW-0732">Signal</keyword>
<evidence type="ECO:0000256" key="5">
    <source>
        <dbReference type="ARBA" id="ARBA00022801"/>
    </source>
</evidence>
<dbReference type="HOGENOM" id="CLU_020120_1_1_5"/>
<sequence>MSLFWRVFFTRAGIHFAPKHYISAILIPGIKFMTLLRLSAALLLSLTMLAPAHAQDRRVPASQAELRLSYAPIVQRVVPAVVNVYAAKMIQHRHPLLDDPIFRRFFGVPGGQPEQMQRSLGSGVMVDPSGLVVTNNHVIEGADQVKIALPDKREFEAEIVLKDTRTDLAVLRLKNVHEKFPTLDFANSDELQVGDVVMAIGNPFGVGQTVTQGIVSALARTQVGITDYQFFIQTDAAINPGNSGGALVDMTGHLVGINTAIFSRTGGSLGIGFAIPANMVRVVVASAKSGGKAVRRPWLGARLQAVTPEIAETIGLKAPAGALVASVAAGSPAARAGLKLSDLIVSIDGQPVDDPNAFDYRFATRPLGGTSQLEVQRNGKPLKLTVPLETAPDTSRDEVVITAPSPFQGAKVVNVSPGLADELHLDYGAEGVVIVALAESGMAANVGFRKGDIILAVNNKKIVKTTDLEQAVREARRLWRITLMRSGQQIQVMLGG</sequence>
<dbReference type="eggNOG" id="COG0265">
    <property type="taxonomic scope" value="Bacteria"/>
</dbReference>
<dbReference type="InterPro" id="IPR001478">
    <property type="entry name" value="PDZ"/>
</dbReference>
<dbReference type="STRING" id="323098.Nwi_1391"/>
<feature type="binding site" evidence="8">
    <location>
        <position position="137"/>
    </location>
    <ligand>
        <name>substrate</name>
    </ligand>
</feature>
<evidence type="ECO:0000256" key="1">
    <source>
        <dbReference type="ARBA" id="ARBA00010541"/>
    </source>
</evidence>